<sequence>MLTLAGTVNTSAQRQGAAWATQRVNGVHGVANEWITRPAPLHQQSGTRTALAAPGSFLWHQIKALNTAEIEVEQSWMTPSGQIHFWAQRERAVDAARSAVGAAEVNHHAKVAAPAWFAL</sequence>
<name>A0A3G8YNK6_9DEIO</name>
<reference evidence="2 3" key="1">
    <citation type="submission" date="2018-11" db="EMBL/GenBank/DDBJ databases">
        <title>Deinococcus shelandsis sp. nov., isolated from South Shetland Islands soil of Antarctica.</title>
        <authorList>
            <person name="Tian J."/>
        </authorList>
    </citation>
    <scope>NUCLEOTIDE SEQUENCE [LARGE SCALE GENOMIC DNA]</scope>
    <source>
        <strain evidence="2 3">S14-83T</strain>
    </source>
</reference>
<dbReference type="Proteomes" id="UP000276417">
    <property type="component" value="Chromosome 2"/>
</dbReference>
<feature type="domain" description="BON" evidence="1">
    <location>
        <begin position="3"/>
        <end position="33"/>
    </location>
</feature>
<protein>
    <submittedName>
        <fullName evidence="2">BON domain-containing protein</fullName>
    </submittedName>
</protein>
<accession>A0A3G8YNK6</accession>
<dbReference type="AlphaFoldDB" id="A0A3G8YNK6"/>
<dbReference type="EMBL" id="CP034184">
    <property type="protein sequence ID" value="AZI44204.1"/>
    <property type="molecule type" value="Genomic_DNA"/>
</dbReference>
<evidence type="ECO:0000259" key="1">
    <source>
        <dbReference type="Pfam" id="PF04972"/>
    </source>
</evidence>
<dbReference type="Pfam" id="PF04972">
    <property type="entry name" value="BON"/>
    <property type="match status" value="1"/>
</dbReference>
<keyword evidence="3" id="KW-1185">Reference proteome</keyword>
<dbReference type="Gene3D" id="3.40.1520.20">
    <property type="match status" value="1"/>
</dbReference>
<organism evidence="2 3">
    <name type="scientific">Deinococcus psychrotolerans</name>
    <dbReference type="NCBI Taxonomy" id="2489213"/>
    <lineage>
        <taxon>Bacteria</taxon>
        <taxon>Thermotogati</taxon>
        <taxon>Deinococcota</taxon>
        <taxon>Deinococci</taxon>
        <taxon>Deinococcales</taxon>
        <taxon>Deinococcaceae</taxon>
        <taxon>Deinococcus</taxon>
    </lineage>
</organism>
<gene>
    <name evidence="2" type="ORF">EHF33_14985</name>
</gene>
<dbReference type="OrthoDB" id="870892at2"/>
<evidence type="ECO:0000313" key="2">
    <source>
        <dbReference type="EMBL" id="AZI44204.1"/>
    </source>
</evidence>
<dbReference type="KEGG" id="dph:EHF33_14985"/>
<dbReference type="InterPro" id="IPR007055">
    <property type="entry name" value="BON_dom"/>
</dbReference>
<proteinExistence type="predicted"/>
<evidence type="ECO:0000313" key="3">
    <source>
        <dbReference type="Proteomes" id="UP000276417"/>
    </source>
</evidence>